<proteinExistence type="predicted"/>
<keyword evidence="2" id="KW-0472">Membrane</keyword>
<reference evidence="3" key="1">
    <citation type="submission" date="2020-07" db="EMBL/GenBank/DDBJ databases">
        <title>The High-quality genome of the commercially important snow crab, Chionoecetes opilio.</title>
        <authorList>
            <person name="Jeong J.-H."/>
            <person name="Ryu S."/>
        </authorList>
    </citation>
    <scope>NUCLEOTIDE SEQUENCE</scope>
    <source>
        <strain evidence="3">MADBK_172401_WGS</strain>
        <tissue evidence="3">Digestive gland</tissue>
    </source>
</reference>
<accession>A0A8J5CJT6</accession>
<dbReference type="AlphaFoldDB" id="A0A8J5CJT6"/>
<comment type="caution">
    <text evidence="3">The sequence shown here is derived from an EMBL/GenBank/DDBJ whole genome shotgun (WGS) entry which is preliminary data.</text>
</comment>
<dbReference type="Proteomes" id="UP000770661">
    <property type="component" value="Unassembled WGS sequence"/>
</dbReference>
<evidence type="ECO:0000256" key="1">
    <source>
        <dbReference type="SAM" id="MobiDB-lite"/>
    </source>
</evidence>
<keyword evidence="4" id="KW-1185">Reference proteome</keyword>
<dbReference type="PANTHER" id="PTHR15678:SF6">
    <property type="entry name" value="BRIDGE-LIKE LIPID TRANSFER PROTEIN FAMILY MEMBER 2"/>
    <property type="match status" value="1"/>
</dbReference>
<keyword evidence="2" id="KW-1133">Transmembrane helix</keyword>
<name>A0A8J5CJT6_CHIOP</name>
<feature type="region of interest" description="Disordered" evidence="1">
    <location>
        <begin position="682"/>
        <end position="705"/>
    </location>
</feature>
<gene>
    <name evidence="3" type="ORF">GWK47_023223</name>
</gene>
<dbReference type="EMBL" id="JACEEZ010024403">
    <property type="protein sequence ID" value="KAG0710237.1"/>
    <property type="molecule type" value="Genomic_DNA"/>
</dbReference>
<evidence type="ECO:0000313" key="4">
    <source>
        <dbReference type="Proteomes" id="UP000770661"/>
    </source>
</evidence>
<feature type="region of interest" description="Disordered" evidence="1">
    <location>
        <begin position="109"/>
        <end position="142"/>
    </location>
</feature>
<sequence>MYSLQTVIIVVVILYYIITRGFPKLLSWLIVAKYQTEIKIGWISLLRLSFEDVLIKKSGLSIKVERIGATSSLFNQDERKIFAIKIHDVRIEKELIGSVTGAQVQVLQHAGESDKSGKSGSGGGTLEGRRGGTQSVGESQDPSLMECAGSLKLSVEVNADAIASMENISVQLSQPQITLRDRLITFLEHKAMATTPMAPNLHHTPTTPHHTSPEALLHRYWLFLPLKFQCKVEEVSVKLLNGVGGMALQGALAAIDLQTHLNREGALENLPALLPDFSTELQVDNTRVQGSHHTLLSLNRFNLQTQFIGDRVNMKSEFRWLHVSYDDRDLAVWTNYLGCLRAPPQPYLPPPVTECQPPTSLNNNHQNSTSSTEGGYGRAFLRRYCVGVIVEAWDVSCGGTVGGASQGRTSLQHARFSVLVSQEVAQVAGELILESLVATLGSVGHSEVPLVSSTAAAAAPKRTHIWGTPAYVGMCLVQLSSSGGGGGGGGGGAVESLPPLQAEALVDNVQLEWSPELATLLAVLVRYVQKVKSYMRRRKGRKVVKESQGDGEVLSNVSAKCTNINVFTVSERKVSIMARVDSLESQKSGGNSKTLISGTKLLRFVPSGTQYSCVKSSEIRGECGQVSEVVVRSVNDEILVNVSGQLHLTWSTTTHMTLLTLGQEVAAFLTSIRPLEAEAVEEQEAGVAGGTQEEGGGGGEEEEQEGLKLQILARGDLRIGAELSRRHHVYFILGFHGTIVTVNHRYCHGHMANVTVNQGCHGQGNVTVNQGCHGQGNVTVNQVATAKAMLQ</sequence>
<dbReference type="InterPro" id="IPR045167">
    <property type="entry name" value="Hobbit"/>
</dbReference>
<feature type="transmembrane region" description="Helical" evidence="2">
    <location>
        <begin position="7"/>
        <end position="31"/>
    </location>
</feature>
<dbReference type="PANTHER" id="PTHR15678">
    <property type="entry name" value="ANTIGEN MLAA-22-RELATED"/>
    <property type="match status" value="1"/>
</dbReference>
<evidence type="ECO:0000256" key="2">
    <source>
        <dbReference type="SAM" id="Phobius"/>
    </source>
</evidence>
<keyword evidence="2" id="KW-0812">Transmembrane</keyword>
<evidence type="ECO:0000313" key="3">
    <source>
        <dbReference type="EMBL" id="KAG0710237.1"/>
    </source>
</evidence>
<dbReference type="OrthoDB" id="1562405at2759"/>
<feature type="compositionally biased region" description="Gly residues" evidence="1">
    <location>
        <begin position="687"/>
        <end position="698"/>
    </location>
</feature>
<protein>
    <submittedName>
        <fullName evidence="3">Uncharacterized protein</fullName>
    </submittedName>
</protein>
<organism evidence="3 4">
    <name type="scientific">Chionoecetes opilio</name>
    <name type="common">Atlantic snow crab</name>
    <name type="synonym">Cancer opilio</name>
    <dbReference type="NCBI Taxonomy" id="41210"/>
    <lineage>
        <taxon>Eukaryota</taxon>
        <taxon>Metazoa</taxon>
        <taxon>Ecdysozoa</taxon>
        <taxon>Arthropoda</taxon>
        <taxon>Crustacea</taxon>
        <taxon>Multicrustacea</taxon>
        <taxon>Malacostraca</taxon>
        <taxon>Eumalacostraca</taxon>
        <taxon>Eucarida</taxon>
        <taxon>Decapoda</taxon>
        <taxon>Pleocyemata</taxon>
        <taxon>Brachyura</taxon>
        <taxon>Eubrachyura</taxon>
        <taxon>Majoidea</taxon>
        <taxon>Majidae</taxon>
        <taxon>Chionoecetes</taxon>
    </lineage>
</organism>